<dbReference type="GO" id="GO:0005886">
    <property type="term" value="C:plasma membrane"/>
    <property type="evidence" value="ECO:0007669"/>
    <property type="project" value="TreeGrafter"/>
</dbReference>
<accession>A0A6I4MLY6</accession>
<proteinExistence type="inferred from homology"/>
<organism evidence="9 10">
    <name type="scientific">Actinomadura physcomitrii</name>
    <dbReference type="NCBI Taxonomy" id="2650748"/>
    <lineage>
        <taxon>Bacteria</taxon>
        <taxon>Bacillati</taxon>
        <taxon>Actinomycetota</taxon>
        <taxon>Actinomycetes</taxon>
        <taxon>Streptosporangiales</taxon>
        <taxon>Thermomonosporaceae</taxon>
        <taxon>Actinomadura</taxon>
    </lineage>
</organism>
<dbReference type="PANTHER" id="PTHR38459:SF1">
    <property type="entry name" value="PROPHAGE BACTOPRENOL-LINKED GLUCOSE TRANSLOCASE HOMOLOG"/>
    <property type="match status" value="1"/>
</dbReference>
<dbReference type="Pfam" id="PF04138">
    <property type="entry name" value="GtrA_DPMS_TM"/>
    <property type="match status" value="1"/>
</dbReference>
<evidence type="ECO:0000313" key="10">
    <source>
        <dbReference type="Proteomes" id="UP000462055"/>
    </source>
</evidence>
<feature type="region of interest" description="Disordered" evidence="6">
    <location>
        <begin position="42"/>
        <end position="62"/>
    </location>
</feature>
<dbReference type="GO" id="GO:0000271">
    <property type="term" value="P:polysaccharide biosynthetic process"/>
    <property type="evidence" value="ECO:0007669"/>
    <property type="project" value="InterPro"/>
</dbReference>
<keyword evidence="10" id="KW-1185">Reference proteome</keyword>
<gene>
    <name evidence="9" type="ORF">F8568_041115</name>
</gene>
<name>A0A6I4MLY6_9ACTN</name>
<keyword evidence="4 7" id="KW-1133">Transmembrane helix</keyword>
<feature type="transmembrane region" description="Helical" evidence="7">
    <location>
        <begin position="153"/>
        <end position="176"/>
    </location>
</feature>
<evidence type="ECO:0000259" key="8">
    <source>
        <dbReference type="Pfam" id="PF04138"/>
    </source>
</evidence>
<sequence length="264" mass="28371">MDTNNSPVPDVGRCVDLWARGRERGDGPERSCSDVAGAGGVYPRCAPQQPPRQRPRYHQPRSGRTVPFVNLVATLNRRFAHLLRELAQFGSVGAIAFVITVGIGNGMNSGLGMGPLTSNGVATIVATTFAYLANRYWTFRHRDRTGLGREYVLFFALNGVGLVITEMFIGFTHYVLGLTGPIAYNISLVIGTGVATLFRFWSYKKWVFLPASAPPVDPASGLPEGPGVHAATSARAMHNGHNGSSGRLGHPLDQDAAGDYAQFS</sequence>
<evidence type="ECO:0000256" key="2">
    <source>
        <dbReference type="ARBA" id="ARBA00009399"/>
    </source>
</evidence>
<comment type="caution">
    <text evidence="9">The sequence shown here is derived from an EMBL/GenBank/DDBJ whole genome shotgun (WGS) entry which is preliminary data.</text>
</comment>
<dbReference type="EMBL" id="WBMS02000054">
    <property type="protein sequence ID" value="MWA06643.1"/>
    <property type="molecule type" value="Genomic_DNA"/>
</dbReference>
<evidence type="ECO:0000256" key="5">
    <source>
        <dbReference type="ARBA" id="ARBA00023136"/>
    </source>
</evidence>
<keyword evidence="5 7" id="KW-0472">Membrane</keyword>
<dbReference type="Proteomes" id="UP000462055">
    <property type="component" value="Unassembled WGS sequence"/>
</dbReference>
<keyword evidence="3 7" id="KW-0812">Transmembrane</keyword>
<feature type="domain" description="GtrA/DPMS transmembrane" evidence="8">
    <location>
        <begin position="88"/>
        <end position="208"/>
    </location>
</feature>
<comment type="similarity">
    <text evidence="2">Belongs to the GtrA family.</text>
</comment>
<evidence type="ECO:0000256" key="3">
    <source>
        <dbReference type="ARBA" id="ARBA00022692"/>
    </source>
</evidence>
<evidence type="ECO:0000313" key="9">
    <source>
        <dbReference type="EMBL" id="MWA06643.1"/>
    </source>
</evidence>
<evidence type="ECO:0000256" key="7">
    <source>
        <dbReference type="SAM" id="Phobius"/>
    </source>
</evidence>
<feature type="transmembrane region" description="Helical" evidence="7">
    <location>
        <begin position="116"/>
        <end position="133"/>
    </location>
</feature>
<evidence type="ECO:0000256" key="4">
    <source>
        <dbReference type="ARBA" id="ARBA00022989"/>
    </source>
</evidence>
<evidence type="ECO:0000256" key="6">
    <source>
        <dbReference type="SAM" id="MobiDB-lite"/>
    </source>
</evidence>
<dbReference type="AlphaFoldDB" id="A0A6I4MLY6"/>
<dbReference type="InterPro" id="IPR007267">
    <property type="entry name" value="GtrA_DPMS_TM"/>
</dbReference>
<evidence type="ECO:0000256" key="1">
    <source>
        <dbReference type="ARBA" id="ARBA00004141"/>
    </source>
</evidence>
<protein>
    <submittedName>
        <fullName evidence="9">GtrA family protein</fullName>
    </submittedName>
</protein>
<comment type="subcellular location">
    <subcellularLocation>
        <location evidence="1">Membrane</location>
        <topology evidence="1">Multi-pass membrane protein</topology>
    </subcellularLocation>
</comment>
<dbReference type="PANTHER" id="PTHR38459">
    <property type="entry name" value="PROPHAGE BACTOPRENOL-LINKED GLUCOSE TRANSLOCASE HOMOLOG"/>
    <property type="match status" value="1"/>
</dbReference>
<reference evidence="9" key="1">
    <citation type="submission" date="2019-12" db="EMBL/GenBank/DDBJ databases">
        <title>Actinomadura physcomitrii sp. nov., a novel actinomycete isolated from moss [Physcomitrium sphaericum (Ludw) Fuernr].</title>
        <authorList>
            <person name="Zhuang X."/>
        </authorList>
    </citation>
    <scope>NUCLEOTIDE SEQUENCE [LARGE SCALE GENOMIC DNA]</scope>
    <source>
        <strain evidence="9">LD22</strain>
    </source>
</reference>
<feature type="transmembrane region" description="Helical" evidence="7">
    <location>
        <begin position="86"/>
        <end position="104"/>
    </location>
</feature>
<feature type="transmembrane region" description="Helical" evidence="7">
    <location>
        <begin position="182"/>
        <end position="201"/>
    </location>
</feature>
<dbReference type="InterPro" id="IPR051401">
    <property type="entry name" value="GtrA_CellWall_Glycosyl"/>
</dbReference>